<dbReference type="CDD" id="cd02440">
    <property type="entry name" value="AdoMet_MTases"/>
    <property type="match status" value="1"/>
</dbReference>
<protein>
    <recommendedName>
        <fullName evidence="3">Cyclopropane-fatty-acyl-phospholipid synthase</fullName>
    </recommendedName>
</protein>
<dbReference type="PRINTS" id="PR00419">
    <property type="entry name" value="ADXRDTASE"/>
</dbReference>
<dbReference type="Pfam" id="PF02353">
    <property type="entry name" value="CMAS"/>
    <property type="match status" value="1"/>
</dbReference>
<dbReference type="OrthoDB" id="5977668at2759"/>
<evidence type="ECO:0000313" key="2">
    <source>
        <dbReference type="Proteomes" id="UP001085076"/>
    </source>
</evidence>
<reference evidence="1" key="2">
    <citation type="journal article" date="2022" name="Hortic Res">
        <title>The genome of Dioscorea zingiberensis sheds light on the biosynthesis, origin and evolution of the medicinally important diosgenin saponins.</title>
        <authorList>
            <person name="Li Y."/>
            <person name="Tan C."/>
            <person name="Li Z."/>
            <person name="Guo J."/>
            <person name="Li S."/>
            <person name="Chen X."/>
            <person name="Wang C."/>
            <person name="Dai X."/>
            <person name="Yang H."/>
            <person name="Song W."/>
            <person name="Hou L."/>
            <person name="Xu J."/>
            <person name="Tong Z."/>
            <person name="Xu A."/>
            <person name="Yuan X."/>
            <person name="Wang W."/>
            <person name="Yang Q."/>
            <person name="Chen L."/>
            <person name="Sun Z."/>
            <person name="Wang K."/>
            <person name="Pan B."/>
            <person name="Chen J."/>
            <person name="Bao Y."/>
            <person name="Liu F."/>
            <person name="Qi X."/>
            <person name="Gang D.R."/>
            <person name="Wen J."/>
            <person name="Li J."/>
        </authorList>
    </citation>
    <scope>NUCLEOTIDE SEQUENCE</scope>
    <source>
        <strain evidence="1">Dzin_1.0</strain>
    </source>
</reference>
<dbReference type="EMBL" id="JAGGNH010000009">
    <property type="protein sequence ID" value="KAJ0963683.1"/>
    <property type="molecule type" value="Genomic_DNA"/>
</dbReference>
<dbReference type="SUPFAM" id="SSF51905">
    <property type="entry name" value="FAD/NAD(P)-binding domain"/>
    <property type="match status" value="1"/>
</dbReference>
<dbReference type="Gene3D" id="3.50.50.60">
    <property type="entry name" value="FAD/NAD(P)-binding domain"/>
    <property type="match status" value="1"/>
</dbReference>
<dbReference type="Pfam" id="PF13450">
    <property type="entry name" value="NAD_binding_8"/>
    <property type="match status" value="1"/>
</dbReference>
<dbReference type="InterPro" id="IPR026669">
    <property type="entry name" value="Arsenite_MeTrfase-like"/>
</dbReference>
<name>A0A9D5C060_9LILI</name>
<dbReference type="InterPro" id="IPR036188">
    <property type="entry name" value="FAD/NAD-bd_sf"/>
</dbReference>
<dbReference type="Gene3D" id="3.40.50.150">
    <property type="entry name" value="Vaccinia Virus protein VP39"/>
    <property type="match status" value="1"/>
</dbReference>
<dbReference type="GO" id="GO:0008168">
    <property type="term" value="F:methyltransferase activity"/>
    <property type="evidence" value="ECO:0007669"/>
    <property type="project" value="TreeGrafter"/>
</dbReference>
<proteinExistence type="predicted"/>
<keyword evidence="2" id="KW-1185">Reference proteome</keyword>
<gene>
    <name evidence="1" type="ORF">J5N97_028805</name>
</gene>
<dbReference type="PANTHER" id="PTHR43675">
    <property type="entry name" value="ARSENITE METHYLTRANSFERASE"/>
    <property type="match status" value="1"/>
</dbReference>
<dbReference type="InterPro" id="IPR029063">
    <property type="entry name" value="SAM-dependent_MTases_sf"/>
</dbReference>
<dbReference type="AlphaFoldDB" id="A0A9D5C060"/>
<dbReference type="Proteomes" id="UP001085076">
    <property type="component" value="Miscellaneous, Linkage group lg09"/>
</dbReference>
<reference evidence="1" key="1">
    <citation type="submission" date="2021-03" db="EMBL/GenBank/DDBJ databases">
        <authorList>
            <person name="Li Z."/>
            <person name="Yang C."/>
        </authorList>
    </citation>
    <scope>NUCLEOTIDE SEQUENCE</scope>
    <source>
        <strain evidence="1">Dzin_1.0</strain>
        <tissue evidence="1">Leaf</tissue>
    </source>
</reference>
<organism evidence="1 2">
    <name type="scientific">Dioscorea zingiberensis</name>
    <dbReference type="NCBI Taxonomy" id="325984"/>
    <lineage>
        <taxon>Eukaryota</taxon>
        <taxon>Viridiplantae</taxon>
        <taxon>Streptophyta</taxon>
        <taxon>Embryophyta</taxon>
        <taxon>Tracheophyta</taxon>
        <taxon>Spermatophyta</taxon>
        <taxon>Magnoliopsida</taxon>
        <taxon>Liliopsida</taxon>
        <taxon>Dioscoreales</taxon>
        <taxon>Dioscoreaceae</taxon>
        <taxon>Dioscorea</taxon>
    </lineage>
</organism>
<accession>A0A9D5C060</accession>
<evidence type="ECO:0008006" key="3">
    <source>
        <dbReference type="Google" id="ProtNLM"/>
    </source>
</evidence>
<evidence type="ECO:0000313" key="1">
    <source>
        <dbReference type="EMBL" id="KAJ0963683.1"/>
    </source>
</evidence>
<comment type="caution">
    <text evidence="1">The sequence shown here is derived from an EMBL/GenBank/DDBJ whole genome shotgun (WGS) entry which is preliminary data.</text>
</comment>
<dbReference type="PANTHER" id="PTHR43675:SF30">
    <property type="entry name" value="CYCLOPROPANE-FATTY-ACYL-PHOSPHOLIPID SYNTHASE"/>
    <property type="match status" value="1"/>
</dbReference>
<sequence length="731" mass="82834">MKVAVVGAGISGLMAAYELSRGGADVVLYEKEPYIGGHAHTGNGNDLNIDLGFMVFNRITYPNRIELFEKLGVEMEKLDMSFSVSLDDGNGCEWGTGNWITGLFAQKCNAINPYFLRMLSEIRKFKEDTLNYLEEHESNPHIDRCETLEHFIKSHGYSQMFQKAYLVPMCAAIWSCSSEVVMNLSAFSVLSFCHNHHLLQLSGDPQCLTVNPRLQSFIQKSGPQFDDMLTDVNLGSNNLHFLITINPQFTPKHEILKWSINHPIPSVAACKASLELENIQGKRGIWFCGAYQGYGLHEDGLKAGIDAAHSVLGEECILLKPLKKMVPSFIETGARIIVNNFLKRHIVTGSLTLLEEGGAIRVFEGGDEERRIKSVIKVHDPKFYWKIATEADLGLADAYINGYFSFVDKKEGLLDLLRLFITNRVVREFSMKTTNRFAKRGWWKPLLFTSALSSAAYYFRHVLRQNTLTQARRNISHHYDLSNELFSLFLDDTMVYSCAIFKSENEDLNVAQLRKVSLLIEKARINNHHEILEIGCGWGCLAIEAVKQTGCKYTGITLSKEQLHFARRKARDAGLEDRITFLLCDYRQLPESRKYDRIISCEMIEAVGHEYFVEFFGCCESVLAEDGLLVLQFISAPDQKFDEYRRDSNFLKEYIFPGGCLPSMSIITSAMATSSRLCKILALGFNEKFIRTWEYYLIYCAACYKTESAGNYQIVFSRPCSLKAFNGFPAA</sequence>
<dbReference type="SUPFAM" id="SSF53335">
    <property type="entry name" value="S-adenosyl-L-methionine-dependent methyltransferases"/>
    <property type="match status" value="1"/>
</dbReference>